<dbReference type="EMBL" id="JAUTWS010000004">
    <property type="protein sequence ID" value="MDO9707765.1"/>
    <property type="molecule type" value="Genomic_DNA"/>
</dbReference>
<dbReference type="InterPro" id="IPR038765">
    <property type="entry name" value="Papain-like_cys_pep_sf"/>
</dbReference>
<keyword evidence="3" id="KW-1185">Reference proteome</keyword>
<dbReference type="SUPFAM" id="SSF54001">
    <property type="entry name" value="Cysteine proteinases"/>
    <property type="match status" value="1"/>
</dbReference>
<dbReference type="Gene3D" id="3.90.1720.10">
    <property type="entry name" value="endopeptidase domain like (from Nostoc punctiforme)"/>
    <property type="match status" value="1"/>
</dbReference>
<name>A0ABT9DV35_9PROT</name>
<gene>
    <name evidence="2" type="ORF">Q7A36_05350</name>
</gene>
<dbReference type="InterPro" id="IPR007921">
    <property type="entry name" value="CHAP_dom"/>
</dbReference>
<organism evidence="2 3">
    <name type="scientific">Paracraurococcus lichenis</name>
    <dbReference type="NCBI Taxonomy" id="3064888"/>
    <lineage>
        <taxon>Bacteria</taxon>
        <taxon>Pseudomonadati</taxon>
        <taxon>Pseudomonadota</taxon>
        <taxon>Alphaproteobacteria</taxon>
        <taxon>Acetobacterales</taxon>
        <taxon>Roseomonadaceae</taxon>
        <taxon>Paracraurococcus</taxon>
    </lineage>
</organism>
<dbReference type="RefSeq" id="WP_305102637.1">
    <property type="nucleotide sequence ID" value="NZ_JAUTWS010000004.1"/>
</dbReference>
<sequence length="156" mass="17068">MRRLVLLAPLLLAACGTARGPRPEDGAGGWSCVPYARARTGLALRGDAWEWWEAAAGRHARGRAPRPGSVLVLMRTSRLPQGHVAVVSRVVSAREIRVDHANWASGRAKGREARDQPVLDVSPGNDWSLVRVWYPRINDYGATAWPAYGFIHQAVA</sequence>
<accession>A0ABT9DV35</accession>
<dbReference type="Proteomes" id="UP001243009">
    <property type="component" value="Unassembled WGS sequence"/>
</dbReference>
<evidence type="ECO:0000313" key="3">
    <source>
        <dbReference type="Proteomes" id="UP001243009"/>
    </source>
</evidence>
<feature type="domain" description="Peptidase C51" evidence="1">
    <location>
        <begin position="7"/>
        <end position="131"/>
    </location>
</feature>
<evidence type="ECO:0000259" key="1">
    <source>
        <dbReference type="PROSITE" id="PS50911"/>
    </source>
</evidence>
<reference evidence="2 3" key="1">
    <citation type="submission" date="2023-08" db="EMBL/GenBank/DDBJ databases">
        <title>The draft genome sequence of Paracraurococcus sp. LOR1-02.</title>
        <authorList>
            <person name="Kingkaew E."/>
            <person name="Tanasupawat S."/>
        </authorList>
    </citation>
    <scope>NUCLEOTIDE SEQUENCE [LARGE SCALE GENOMIC DNA]</scope>
    <source>
        <strain evidence="2 3">LOR1-02</strain>
    </source>
</reference>
<proteinExistence type="predicted"/>
<comment type="caution">
    <text evidence="2">The sequence shown here is derived from an EMBL/GenBank/DDBJ whole genome shotgun (WGS) entry which is preliminary data.</text>
</comment>
<protein>
    <submittedName>
        <fullName evidence="2">CHAP domain-containing protein</fullName>
    </submittedName>
</protein>
<evidence type="ECO:0000313" key="2">
    <source>
        <dbReference type="EMBL" id="MDO9707765.1"/>
    </source>
</evidence>
<dbReference type="PROSITE" id="PS51257">
    <property type="entry name" value="PROKAR_LIPOPROTEIN"/>
    <property type="match status" value="1"/>
</dbReference>
<dbReference type="PROSITE" id="PS50911">
    <property type="entry name" value="CHAP"/>
    <property type="match status" value="1"/>
</dbReference>
<dbReference type="Pfam" id="PF05257">
    <property type="entry name" value="CHAP"/>
    <property type="match status" value="1"/>
</dbReference>